<sequence>MKVDAPGLITAVQQLVTAAAGVQGSAVPHPPLAADAASAGAAERLTSAGGELAAAFSGHVTGLLSSLETLLGVAVSFTVTDESVATSLKGLQGGATSSSPGSVAPPAPPITPDVRPPLPPPVGGQPEVLSASVHAGDPGAGEPFQAAWQTAGTTAQDASAAIRYVASNLPEHLDTQATTPAVTHHILGYANGLDTLAGRAFKLSSQAGEHAATQAQARASIPSPEQFAAANSRVESLRAANAASGGRYAAPYAAALADKQKLNQKATSGYGEYHAATDTGTAGDEGGSPDGTDPTTGSPGALGLDPNDPNNPLSPEGAGGMSSMLPQMIPTVLGAAGGLVGGLVGAVTKVPQELMQAGAQAAQAASQGLSQLAQPKMDSGDPSGGNPDSSAGSGPGDLGGGGGGDVPTTPAGGDGAPMVAPSTGAPPTPAIAPVGATGDPVAAPGGGGMGGMPMGGMPMGGMGGAGGGAGKDGPSGPTRKVTVKNVPHTEDVTGHVETNRLSVAAANTKSTAPPEPPDNDPTDFDSVVSTSIRRQIVTRPPKEPT</sequence>
<dbReference type="InterPro" id="IPR038332">
    <property type="entry name" value="PPE_sf"/>
</dbReference>
<keyword evidence="2" id="KW-0614">Plasmid</keyword>
<feature type="compositionally biased region" description="Low complexity" evidence="1">
    <location>
        <begin position="290"/>
        <end position="313"/>
    </location>
</feature>
<feature type="compositionally biased region" description="Low complexity" evidence="1">
    <location>
        <begin position="432"/>
        <end position="443"/>
    </location>
</feature>
<feature type="region of interest" description="Disordered" evidence="1">
    <location>
        <begin position="366"/>
        <end position="481"/>
    </location>
</feature>
<proteinExistence type="predicted"/>
<name>A0A1S6GKP4_9MYCO</name>
<feature type="compositionally biased region" description="Low complexity" evidence="1">
    <location>
        <begin position="366"/>
        <end position="392"/>
    </location>
</feature>
<feature type="region of interest" description="Disordered" evidence="1">
    <location>
        <begin position="503"/>
        <end position="545"/>
    </location>
</feature>
<feature type="region of interest" description="Disordered" evidence="1">
    <location>
        <begin position="90"/>
        <end position="125"/>
    </location>
</feature>
<feature type="compositionally biased region" description="Gly residues" evidence="1">
    <location>
        <begin position="393"/>
        <end position="405"/>
    </location>
</feature>
<reference evidence="2" key="1">
    <citation type="submission" date="2016-12" db="EMBL/GenBank/DDBJ databases">
        <title>Complete plasmid sequence carrying type IV-like and type VII secretion systems from an atypical mycobacteria strain.</title>
        <authorList>
            <person name="Morgado S."/>
            <person name="Marin M."/>
            <person name="Fonseca E."/>
            <person name="Freitas F."/>
            <person name="Vicente A.C."/>
        </authorList>
    </citation>
    <scope>NUCLEOTIDE SEQUENCE</scope>
    <source>
        <strain evidence="2">CBMA 213</strain>
        <plasmid evidence="2">pCBMA213_2</plasmid>
    </source>
</reference>
<dbReference type="EMBL" id="KY349138">
    <property type="protein sequence ID" value="AQS22437.1"/>
    <property type="molecule type" value="Genomic_DNA"/>
</dbReference>
<evidence type="ECO:0000256" key="1">
    <source>
        <dbReference type="SAM" id="MobiDB-lite"/>
    </source>
</evidence>
<gene>
    <name evidence="2" type="ORF">pCBMA213_2_00073</name>
</gene>
<feature type="compositionally biased region" description="Pro residues" evidence="1">
    <location>
        <begin position="103"/>
        <end position="123"/>
    </location>
</feature>
<accession>A0A1S6GKP4</accession>
<evidence type="ECO:0000313" key="2">
    <source>
        <dbReference type="EMBL" id="AQS22437.1"/>
    </source>
</evidence>
<feature type="region of interest" description="Disordered" evidence="1">
    <location>
        <begin position="273"/>
        <end position="322"/>
    </location>
</feature>
<dbReference type="AlphaFoldDB" id="A0A1S6GKP4"/>
<protein>
    <submittedName>
        <fullName evidence="2">PPE family protein</fullName>
    </submittedName>
</protein>
<organism evidence="2">
    <name type="scientific">Mycolicibacterium sp. CBMA 213</name>
    <dbReference type="NCBI Taxonomy" id="1968788"/>
    <lineage>
        <taxon>Bacteria</taxon>
        <taxon>Bacillati</taxon>
        <taxon>Actinomycetota</taxon>
        <taxon>Actinomycetes</taxon>
        <taxon>Mycobacteriales</taxon>
        <taxon>Mycobacteriaceae</taxon>
        <taxon>Mycolicibacterium</taxon>
    </lineage>
</organism>
<feature type="compositionally biased region" description="Gly residues" evidence="1">
    <location>
        <begin position="444"/>
        <end position="473"/>
    </location>
</feature>
<dbReference type="Gene3D" id="1.20.1260.20">
    <property type="entry name" value="PPE superfamily"/>
    <property type="match status" value="1"/>
</dbReference>
<dbReference type="RefSeq" id="WP_155909772.1">
    <property type="nucleotide sequence ID" value="NZ_KY349138.1"/>
</dbReference>
<geneLocation type="plasmid" evidence="2">
    <name>pCBMA213_2</name>
</geneLocation>